<proteinExistence type="predicted"/>
<dbReference type="EMBL" id="LATX01002329">
    <property type="protein sequence ID" value="KTB31389.1"/>
    <property type="molecule type" value="Genomic_DNA"/>
</dbReference>
<evidence type="ECO:0000259" key="2">
    <source>
        <dbReference type="Pfam" id="PF03732"/>
    </source>
</evidence>
<comment type="caution">
    <text evidence="3">The sequence shown here is derived from an EMBL/GenBank/DDBJ whole genome shotgun (WGS) entry which is preliminary data.</text>
</comment>
<dbReference type="InterPro" id="IPR032567">
    <property type="entry name" value="RTL1-rel"/>
</dbReference>
<feature type="region of interest" description="Disordered" evidence="1">
    <location>
        <begin position="362"/>
        <end position="390"/>
    </location>
</feature>
<feature type="compositionally biased region" description="Pro residues" evidence="1">
    <location>
        <begin position="375"/>
        <end position="386"/>
    </location>
</feature>
<dbReference type="Proteomes" id="UP000054988">
    <property type="component" value="Unassembled WGS sequence"/>
</dbReference>
<keyword evidence="3" id="KW-0548">Nucleotidyltransferase</keyword>
<dbReference type="PANTHER" id="PTHR15503:SF22">
    <property type="entry name" value="TRANSPOSON TY3-I GAG POLYPROTEIN"/>
    <property type="match status" value="1"/>
</dbReference>
<sequence length="396" mass="43525">MSNTPANQPSTDQLLQALVTSQTNLSNAVTQMVADFNQMSEGLNQMSQNISQLVQTSATATSASTPLDQKPFQKPSAFTGKLGGANACRFIAAFSLYVQSQRAALNRANADRTWARDDGLWICSALTFMQDDAAVWATPAMEEVAQGRHLYDNSWEEFVKGFKLRFETTDEAADAKERLHVLFQGKQSVAEYAAKFKEIMSRTGYSSADLHDRFYEHMASCIKDELVHTDCKTETLDQLINVANDLDVWIHQQEAEKARRPAAAMTMPTIPPPAPRPSTASITPFAPPARGPNAMEVDATKSRLDWTCMMAGKCYRCGSTQHTKANDNHECKICGHCSWAGHCKAVCFDKWAGRPKARRVAASESIPVEVSGLSPPEPSSPHPLPPNINDMLAQLN</sequence>
<dbReference type="eggNOG" id="ENOG502S3G3">
    <property type="taxonomic scope" value="Eukaryota"/>
</dbReference>
<dbReference type="GO" id="GO:0003964">
    <property type="term" value="F:RNA-directed DNA polymerase activity"/>
    <property type="evidence" value="ECO:0007669"/>
    <property type="project" value="UniProtKB-KW"/>
</dbReference>
<organism evidence="3 4">
    <name type="scientific">Moniliophthora roreri</name>
    <name type="common">Frosty pod rot fungus</name>
    <name type="synonym">Monilia roreri</name>
    <dbReference type="NCBI Taxonomy" id="221103"/>
    <lineage>
        <taxon>Eukaryota</taxon>
        <taxon>Fungi</taxon>
        <taxon>Dikarya</taxon>
        <taxon>Basidiomycota</taxon>
        <taxon>Agaricomycotina</taxon>
        <taxon>Agaricomycetes</taxon>
        <taxon>Agaricomycetidae</taxon>
        <taxon>Agaricales</taxon>
        <taxon>Marasmiineae</taxon>
        <taxon>Marasmiaceae</taxon>
        <taxon>Moniliophthora</taxon>
    </lineage>
</organism>
<dbReference type="InterPro" id="IPR005162">
    <property type="entry name" value="Retrotrans_gag_dom"/>
</dbReference>
<keyword evidence="3" id="KW-0808">Transferase</keyword>
<evidence type="ECO:0000256" key="1">
    <source>
        <dbReference type="SAM" id="MobiDB-lite"/>
    </source>
</evidence>
<keyword evidence="3" id="KW-0695">RNA-directed DNA polymerase</keyword>
<dbReference type="AlphaFoldDB" id="A0A0W0F4Z1"/>
<gene>
    <name evidence="3" type="ORF">WG66_16039</name>
</gene>
<evidence type="ECO:0000313" key="4">
    <source>
        <dbReference type="Proteomes" id="UP000054988"/>
    </source>
</evidence>
<feature type="domain" description="Retrotransposon gag" evidence="2">
    <location>
        <begin position="125"/>
        <end position="216"/>
    </location>
</feature>
<evidence type="ECO:0000313" key="3">
    <source>
        <dbReference type="EMBL" id="KTB31389.1"/>
    </source>
</evidence>
<dbReference type="PANTHER" id="PTHR15503">
    <property type="entry name" value="LDOC1 RELATED"/>
    <property type="match status" value="1"/>
</dbReference>
<protein>
    <submittedName>
        <fullName evidence="3">Putative reverse transcriptase-rnase h-integrase</fullName>
    </submittedName>
</protein>
<accession>A0A0W0F4Z1</accession>
<reference evidence="3 4" key="1">
    <citation type="submission" date="2015-12" db="EMBL/GenBank/DDBJ databases">
        <title>Draft genome sequence of Moniliophthora roreri, the causal agent of frosty pod rot of cacao.</title>
        <authorList>
            <person name="Aime M.C."/>
            <person name="Diaz-Valderrama J.R."/>
            <person name="Kijpornyongpan T."/>
            <person name="Phillips-Mora W."/>
        </authorList>
    </citation>
    <scope>NUCLEOTIDE SEQUENCE [LARGE SCALE GENOMIC DNA]</scope>
    <source>
        <strain evidence="3 4">MCA 2952</strain>
    </source>
</reference>
<name>A0A0W0F4Z1_MONRR</name>
<dbReference type="Pfam" id="PF03732">
    <property type="entry name" value="Retrotrans_gag"/>
    <property type="match status" value="1"/>
</dbReference>